<gene>
    <name evidence="2" type="ORF">CesoFtcFv8_023493</name>
</gene>
<keyword evidence="3" id="KW-1185">Reference proteome</keyword>
<dbReference type="EMBL" id="JAULUE010002064">
    <property type="protein sequence ID" value="KAK5880469.1"/>
    <property type="molecule type" value="Genomic_DNA"/>
</dbReference>
<feature type="region of interest" description="Disordered" evidence="1">
    <location>
        <begin position="10"/>
        <end position="40"/>
    </location>
</feature>
<accession>A0AAN8B9M4</accession>
<reference evidence="2 3" key="1">
    <citation type="journal article" date="2023" name="Mol. Biol. Evol.">
        <title>Genomics of Secondarily Temperate Adaptation in the Only Non-Antarctic Icefish.</title>
        <authorList>
            <person name="Rivera-Colon A.G."/>
            <person name="Rayamajhi N."/>
            <person name="Minhas B.F."/>
            <person name="Madrigal G."/>
            <person name="Bilyk K.T."/>
            <person name="Yoon V."/>
            <person name="Hune M."/>
            <person name="Gregory S."/>
            <person name="Cheng C.H.C."/>
            <person name="Catchen J.M."/>
        </authorList>
    </citation>
    <scope>NUCLEOTIDE SEQUENCE [LARGE SCALE GENOMIC DNA]</scope>
    <source>
        <strain evidence="2">JC2023a</strain>
    </source>
</reference>
<protein>
    <submittedName>
        <fullName evidence="2">Uncharacterized protein</fullName>
    </submittedName>
</protein>
<evidence type="ECO:0000313" key="3">
    <source>
        <dbReference type="Proteomes" id="UP001335648"/>
    </source>
</evidence>
<sequence length="67" mass="7165">MLLRIYMDFSSAPPGSDGEVSGLPGAANAPGGEEEEGRRGRGRIRYGHLITAGLKEISNVGLRVRRI</sequence>
<proteinExistence type="predicted"/>
<organism evidence="2 3">
    <name type="scientific">Champsocephalus esox</name>
    <name type="common">pike icefish</name>
    <dbReference type="NCBI Taxonomy" id="159716"/>
    <lineage>
        <taxon>Eukaryota</taxon>
        <taxon>Metazoa</taxon>
        <taxon>Chordata</taxon>
        <taxon>Craniata</taxon>
        <taxon>Vertebrata</taxon>
        <taxon>Euteleostomi</taxon>
        <taxon>Actinopterygii</taxon>
        <taxon>Neopterygii</taxon>
        <taxon>Teleostei</taxon>
        <taxon>Neoteleostei</taxon>
        <taxon>Acanthomorphata</taxon>
        <taxon>Eupercaria</taxon>
        <taxon>Perciformes</taxon>
        <taxon>Notothenioidei</taxon>
        <taxon>Channichthyidae</taxon>
        <taxon>Champsocephalus</taxon>
    </lineage>
</organism>
<dbReference type="AlphaFoldDB" id="A0AAN8B9M4"/>
<name>A0AAN8B9M4_9TELE</name>
<comment type="caution">
    <text evidence="2">The sequence shown here is derived from an EMBL/GenBank/DDBJ whole genome shotgun (WGS) entry which is preliminary data.</text>
</comment>
<evidence type="ECO:0000256" key="1">
    <source>
        <dbReference type="SAM" id="MobiDB-lite"/>
    </source>
</evidence>
<evidence type="ECO:0000313" key="2">
    <source>
        <dbReference type="EMBL" id="KAK5880469.1"/>
    </source>
</evidence>
<dbReference type="Proteomes" id="UP001335648">
    <property type="component" value="Unassembled WGS sequence"/>
</dbReference>